<reference evidence="2 3" key="1">
    <citation type="submission" date="2022-01" db="EMBL/GenBank/DDBJ databases">
        <title>Collection of gut derived symbiotic bacterial strains cultured from healthy donors.</title>
        <authorList>
            <person name="Lin H."/>
            <person name="Kohout C."/>
            <person name="Waligurski E."/>
            <person name="Pamer E.G."/>
        </authorList>
    </citation>
    <scope>NUCLEOTIDE SEQUENCE [LARGE SCALE GENOMIC DNA]</scope>
    <source>
        <strain evidence="2 3">DFI.7.58</strain>
    </source>
</reference>
<dbReference type="RefSeq" id="WP_237966677.1">
    <property type="nucleotide sequence ID" value="NZ_JAKNHQ010000007.1"/>
</dbReference>
<dbReference type="Pfam" id="PF06898">
    <property type="entry name" value="YqfD"/>
    <property type="match status" value="1"/>
</dbReference>
<feature type="transmembrane region" description="Helical" evidence="1">
    <location>
        <begin position="88"/>
        <end position="108"/>
    </location>
</feature>
<keyword evidence="1" id="KW-0812">Transmembrane</keyword>
<keyword evidence="3" id="KW-1185">Reference proteome</keyword>
<evidence type="ECO:0000313" key="2">
    <source>
        <dbReference type="EMBL" id="MCG4610566.1"/>
    </source>
</evidence>
<evidence type="ECO:0000256" key="1">
    <source>
        <dbReference type="SAM" id="Phobius"/>
    </source>
</evidence>
<gene>
    <name evidence="2" type="ORF">L0P57_06425</name>
</gene>
<name>A0ABS9MJ05_9FIRM</name>
<dbReference type="Proteomes" id="UP001298681">
    <property type="component" value="Unassembled WGS sequence"/>
</dbReference>
<dbReference type="EMBL" id="JAKNHQ010000007">
    <property type="protein sequence ID" value="MCG4610566.1"/>
    <property type="molecule type" value="Genomic_DNA"/>
</dbReference>
<proteinExistence type="predicted"/>
<accession>A0ABS9MJ05</accession>
<evidence type="ECO:0000313" key="3">
    <source>
        <dbReference type="Proteomes" id="UP001298681"/>
    </source>
</evidence>
<keyword evidence="1" id="KW-0472">Membrane</keyword>
<keyword evidence="1" id="KW-1133">Transmembrane helix</keyword>
<organism evidence="2 3">
    <name type="scientific">Anaeromassilibacillus senegalensis</name>
    <dbReference type="NCBI Taxonomy" id="1673717"/>
    <lineage>
        <taxon>Bacteria</taxon>
        <taxon>Bacillati</taxon>
        <taxon>Bacillota</taxon>
        <taxon>Clostridia</taxon>
        <taxon>Eubacteriales</taxon>
        <taxon>Acutalibacteraceae</taxon>
        <taxon>Anaeromassilibacillus</taxon>
    </lineage>
</organism>
<dbReference type="InterPro" id="IPR010690">
    <property type="entry name" value="YqfD"/>
</dbReference>
<sequence length="391" mass="43772">MIVLHALRWVMGTVRFSIRGAPEQFLNQCARNGISLWNIEKKETFTACIFAGGYRHLLPAARKTKCVLKVQERRGMPFRLAFLRRRKGLVAGAVLAFLLIQVLSLHVWSVEVSGNEGIPTEQIESVAAELGLKPGVWKKDVQAKLLQQQLMNAFPQASWLSVNTSGCLVQIELEELSEKPDLDANKRACNILAKATGQILYMEVYAGTPEVKEGDAVVEGQLLLNAVVEDTYGRSTLKHAAGKIIAATKHTFTTQVEMQKEIVQETGHMVTRRSATLFGLRIPLSFTGKPDGVYRLEAEQVRLKVMDSLLPISFYTENWVEETRRTVPLSQEEALEKAREDVALQQKEQIGDAKITAQEETVEVRDGVLYYRVDVDCEENIGVESEVFLQS</sequence>
<comment type="caution">
    <text evidence="2">The sequence shown here is derived from an EMBL/GenBank/DDBJ whole genome shotgun (WGS) entry which is preliminary data.</text>
</comment>
<protein>
    <submittedName>
        <fullName evidence="2">Sporulation protein YqfD</fullName>
    </submittedName>
</protein>